<accession>A0ABV1A9E9</accession>
<feature type="domain" description="Fibronectin type-III" evidence="2">
    <location>
        <begin position="77"/>
        <end position="168"/>
    </location>
</feature>
<gene>
    <name evidence="3" type="ORF">AMECASPLE_019564</name>
</gene>
<comment type="caution">
    <text evidence="3">The sequence shown here is derived from an EMBL/GenBank/DDBJ whole genome shotgun (WGS) entry which is preliminary data.</text>
</comment>
<organism evidence="3 4">
    <name type="scientific">Ameca splendens</name>
    <dbReference type="NCBI Taxonomy" id="208324"/>
    <lineage>
        <taxon>Eukaryota</taxon>
        <taxon>Metazoa</taxon>
        <taxon>Chordata</taxon>
        <taxon>Craniata</taxon>
        <taxon>Vertebrata</taxon>
        <taxon>Euteleostomi</taxon>
        <taxon>Actinopterygii</taxon>
        <taxon>Neopterygii</taxon>
        <taxon>Teleostei</taxon>
        <taxon>Neoteleostei</taxon>
        <taxon>Acanthomorphata</taxon>
        <taxon>Ovalentaria</taxon>
        <taxon>Atherinomorphae</taxon>
        <taxon>Cyprinodontiformes</taxon>
        <taxon>Goodeidae</taxon>
        <taxon>Ameca</taxon>
    </lineage>
</organism>
<dbReference type="PROSITE" id="PS50853">
    <property type="entry name" value="FN3"/>
    <property type="match status" value="2"/>
</dbReference>
<dbReference type="InterPro" id="IPR003961">
    <property type="entry name" value="FN3_dom"/>
</dbReference>
<dbReference type="Pfam" id="PF00041">
    <property type="entry name" value="fn3"/>
    <property type="match status" value="2"/>
</dbReference>
<dbReference type="PANTHER" id="PTHR46708:SF3">
    <property type="entry name" value="TENASCIN-X"/>
    <property type="match status" value="1"/>
</dbReference>
<dbReference type="SUPFAM" id="SSF49265">
    <property type="entry name" value="Fibronectin type III"/>
    <property type="match status" value="1"/>
</dbReference>
<dbReference type="InterPro" id="IPR050991">
    <property type="entry name" value="ECM_Regulatory_Proteins"/>
</dbReference>
<evidence type="ECO:0000259" key="2">
    <source>
        <dbReference type="PROSITE" id="PS50853"/>
    </source>
</evidence>
<dbReference type="EMBL" id="JAHRIP010086225">
    <property type="protein sequence ID" value="MEQ2315193.1"/>
    <property type="molecule type" value="Genomic_DNA"/>
</dbReference>
<dbReference type="Gene3D" id="2.60.40.10">
    <property type="entry name" value="Immunoglobulins"/>
    <property type="match status" value="2"/>
</dbReference>
<proteinExistence type="predicted"/>
<dbReference type="PANTHER" id="PTHR46708">
    <property type="entry name" value="TENASCIN"/>
    <property type="match status" value="1"/>
</dbReference>
<evidence type="ECO:0000256" key="1">
    <source>
        <dbReference type="ARBA" id="ARBA00022737"/>
    </source>
</evidence>
<sequence length="198" mass="21587">MMLEWKRPLAKLDSYKLVYLSADGQRAEDTVPGNSESHTLRGLKPGMMYTISITAERGSRTSVPATISAPTAEEMPAVTNVTVSDVSWESFLLSWSTDDGAFEAFLIEVTDAESGTEWKNHTVPTDARSHIISGLFPSTWYRASLYRVHRVALLDPVFADTITGTNSVSTGALLCPLLHSLSAALNEFTGTSRCCLPK</sequence>
<feature type="domain" description="Fibronectin type-III" evidence="2">
    <location>
        <begin position="1"/>
        <end position="75"/>
    </location>
</feature>
<reference evidence="3 4" key="1">
    <citation type="submission" date="2021-06" db="EMBL/GenBank/DDBJ databases">
        <authorList>
            <person name="Palmer J.M."/>
        </authorList>
    </citation>
    <scope>NUCLEOTIDE SEQUENCE [LARGE SCALE GENOMIC DNA]</scope>
    <source>
        <strain evidence="3 4">AS_MEX2019</strain>
        <tissue evidence="3">Muscle</tissue>
    </source>
</reference>
<dbReference type="InterPro" id="IPR013783">
    <property type="entry name" value="Ig-like_fold"/>
</dbReference>
<protein>
    <recommendedName>
        <fullName evidence="2">Fibronectin type-III domain-containing protein</fullName>
    </recommendedName>
</protein>
<keyword evidence="1" id="KW-0677">Repeat</keyword>
<dbReference type="Proteomes" id="UP001469553">
    <property type="component" value="Unassembled WGS sequence"/>
</dbReference>
<keyword evidence="4" id="KW-1185">Reference proteome</keyword>
<evidence type="ECO:0000313" key="3">
    <source>
        <dbReference type="EMBL" id="MEQ2315193.1"/>
    </source>
</evidence>
<dbReference type="CDD" id="cd00063">
    <property type="entry name" value="FN3"/>
    <property type="match status" value="2"/>
</dbReference>
<name>A0ABV1A9E9_9TELE</name>
<evidence type="ECO:0000313" key="4">
    <source>
        <dbReference type="Proteomes" id="UP001469553"/>
    </source>
</evidence>
<dbReference type="InterPro" id="IPR036116">
    <property type="entry name" value="FN3_sf"/>
</dbReference>